<evidence type="ECO:0000313" key="4">
    <source>
        <dbReference type="Proteomes" id="UP000076154"/>
    </source>
</evidence>
<name>A0A369JF27_HYPMA</name>
<protein>
    <recommendedName>
        <fullName evidence="2">DUF6534 domain-containing protein</fullName>
    </recommendedName>
</protein>
<organism evidence="3 4">
    <name type="scientific">Hypsizygus marmoreus</name>
    <name type="common">White beech mushroom</name>
    <name type="synonym">Agaricus marmoreus</name>
    <dbReference type="NCBI Taxonomy" id="39966"/>
    <lineage>
        <taxon>Eukaryota</taxon>
        <taxon>Fungi</taxon>
        <taxon>Dikarya</taxon>
        <taxon>Basidiomycota</taxon>
        <taxon>Agaricomycotina</taxon>
        <taxon>Agaricomycetes</taxon>
        <taxon>Agaricomycetidae</taxon>
        <taxon>Agaricales</taxon>
        <taxon>Tricholomatineae</taxon>
        <taxon>Lyophyllaceae</taxon>
        <taxon>Hypsizygus</taxon>
    </lineage>
</organism>
<reference evidence="3" key="1">
    <citation type="submission" date="2018-04" db="EMBL/GenBank/DDBJ databases">
        <title>Whole genome sequencing of Hypsizygus marmoreus.</title>
        <authorList>
            <person name="Choi I.-G."/>
            <person name="Min B."/>
            <person name="Kim J.-G."/>
            <person name="Kim S."/>
            <person name="Oh Y.-L."/>
            <person name="Kong W.-S."/>
            <person name="Park H."/>
            <person name="Jeong J."/>
            <person name="Song E.-S."/>
        </authorList>
    </citation>
    <scope>NUCLEOTIDE SEQUENCE [LARGE SCALE GENOMIC DNA]</scope>
    <source>
        <strain evidence="3">51987-8</strain>
    </source>
</reference>
<evidence type="ECO:0000259" key="2">
    <source>
        <dbReference type="Pfam" id="PF20152"/>
    </source>
</evidence>
<comment type="caution">
    <text evidence="3">The sequence shown here is derived from an EMBL/GenBank/DDBJ whole genome shotgun (WGS) entry which is preliminary data.</text>
</comment>
<gene>
    <name evidence="3" type="ORF">Hypma_001629</name>
</gene>
<sequence length="208" mass="22928">MTPTDLSLAGGIWTGVRIAVIKLFIRKPELHTPALMWFMSSCVADVLITASLVISLSKRRTGFGTTDDAISKIIRMTVQTGMLTAFFAIGDVVFFMTLPNTALNFLWDLALTKLYTNCLLSTLNARAALNEKVGGSSSHGNRISTAGRRQVDTFDTSHMSPVYELDAQKTFDGSSSYPRERDVEFGITVTKVVERMEDPRPSIHTTTQ</sequence>
<evidence type="ECO:0000313" key="3">
    <source>
        <dbReference type="EMBL" id="RDB17466.1"/>
    </source>
</evidence>
<proteinExistence type="predicted"/>
<keyword evidence="4" id="KW-1185">Reference proteome</keyword>
<feature type="transmembrane region" description="Helical" evidence="1">
    <location>
        <begin position="37"/>
        <end position="56"/>
    </location>
</feature>
<dbReference type="InterPro" id="IPR045339">
    <property type="entry name" value="DUF6534"/>
</dbReference>
<dbReference type="InParanoid" id="A0A369JF27"/>
<feature type="domain" description="DUF6534" evidence="2">
    <location>
        <begin position="41"/>
        <end position="127"/>
    </location>
</feature>
<feature type="transmembrane region" description="Helical" evidence="1">
    <location>
        <begin position="76"/>
        <end position="98"/>
    </location>
</feature>
<dbReference type="EMBL" id="LUEZ02000112">
    <property type="protein sequence ID" value="RDB17466.1"/>
    <property type="molecule type" value="Genomic_DNA"/>
</dbReference>
<dbReference type="PANTHER" id="PTHR40465">
    <property type="entry name" value="CHROMOSOME 1, WHOLE GENOME SHOTGUN SEQUENCE"/>
    <property type="match status" value="1"/>
</dbReference>
<dbReference type="OrthoDB" id="3265526at2759"/>
<dbReference type="PANTHER" id="PTHR40465:SF1">
    <property type="entry name" value="DUF6534 DOMAIN-CONTAINING PROTEIN"/>
    <property type="match status" value="1"/>
</dbReference>
<evidence type="ECO:0000256" key="1">
    <source>
        <dbReference type="SAM" id="Phobius"/>
    </source>
</evidence>
<dbReference type="AlphaFoldDB" id="A0A369JF27"/>
<keyword evidence="1" id="KW-0472">Membrane</keyword>
<keyword evidence="1" id="KW-1133">Transmembrane helix</keyword>
<keyword evidence="1" id="KW-0812">Transmembrane</keyword>
<dbReference type="Proteomes" id="UP000076154">
    <property type="component" value="Unassembled WGS sequence"/>
</dbReference>
<dbReference type="Pfam" id="PF20152">
    <property type="entry name" value="DUF6534"/>
    <property type="match status" value="1"/>
</dbReference>
<dbReference type="STRING" id="39966.A0A369JF27"/>
<accession>A0A369JF27</accession>